<gene>
    <name evidence="2" type="ORF">EVA_06967</name>
</gene>
<feature type="region of interest" description="Disordered" evidence="1">
    <location>
        <begin position="23"/>
        <end position="56"/>
    </location>
</feature>
<organism evidence="2">
    <name type="scientific">gut metagenome</name>
    <dbReference type="NCBI Taxonomy" id="749906"/>
    <lineage>
        <taxon>unclassified sequences</taxon>
        <taxon>metagenomes</taxon>
        <taxon>organismal metagenomes</taxon>
    </lineage>
</organism>
<evidence type="ECO:0000313" key="2">
    <source>
        <dbReference type="EMBL" id="EJX04925.1"/>
    </source>
</evidence>
<name>J9GWC0_9ZZZZ</name>
<reference evidence="2" key="1">
    <citation type="journal article" date="2012" name="PLoS ONE">
        <title>Gene sets for utilization of primary and secondary nutrition supplies in the distal gut of endangered iberian lynx.</title>
        <authorList>
            <person name="Alcaide M."/>
            <person name="Messina E."/>
            <person name="Richter M."/>
            <person name="Bargiela R."/>
            <person name="Peplies J."/>
            <person name="Huws S.A."/>
            <person name="Newbold C.J."/>
            <person name="Golyshin P.N."/>
            <person name="Simon M.A."/>
            <person name="Lopez G."/>
            <person name="Yakimov M.M."/>
            <person name="Ferrer M."/>
        </authorList>
    </citation>
    <scope>NUCLEOTIDE SEQUENCE</scope>
</reference>
<evidence type="ECO:0000256" key="1">
    <source>
        <dbReference type="SAM" id="MobiDB-lite"/>
    </source>
</evidence>
<accession>J9GWC0</accession>
<proteinExistence type="predicted"/>
<feature type="compositionally biased region" description="Basic and acidic residues" evidence="1">
    <location>
        <begin position="40"/>
        <end position="56"/>
    </location>
</feature>
<dbReference type="EMBL" id="AMCI01001643">
    <property type="protein sequence ID" value="EJX04925.1"/>
    <property type="molecule type" value="Genomic_DNA"/>
</dbReference>
<protein>
    <submittedName>
        <fullName evidence="2">Uncharacterized protein</fullName>
    </submittedName>
</protein>
<comment type="caution">
    <text evidence="2">The sequence shown here is derived from an EMBL/GenBank/DDBJ whole genome shotgun (WGS) entry which is preliminary data.</text>
</comment>
<dbReference type="AlphaFoldDB" id="J9GWC0"/>
<sequence>MPAFTAPNHVLRVPGEANRIALAPERGNTRAPESLEAVAGDDKGHNAESNTVERGKRAEGFALEFFKEGVKTRSEIDSQTEEEDHAPEDHFSPELRVETEDVKTEALTDITHGVVAVVAEARIETDGGHHEHRGEILRLKAVADHKERDDADIGHLLTLTPAECAGRVAHHIAENDVGNADGKQNNQETAPADEVVEGFGFLDILVVDRTGVVRHVSISLKVKDAENGVGNVADVHENNDGPGNNEKAPGELFLFGFEKKQQHGGGKHQKF</sequence>